<evidence type="ECO:0000256" key="1">
    <source>
        <dbReference type="ARBA" id="ARBA00009580"/>
    </source>
</evidence>
<dbReference type="InterPro" id="IPR026893">
    <property type="entry name" value="Tyr/Ser_Pase_IphP-type"/>
</dbReference>
<name>M8DDY6_9BACL</name>
<accession>M8DDY6</accession>
<dbReference type="PROSITE" id="PS00383">
    <property type="entry name" value="TYR_PHOSPHATASE_1"/>
    <property type="match status" value="1"/>
</dbReference>
<organism evidence="2 3">
    <name type="scientific">Brevibacillus borstelensis AK1</name>
    <dbReference type="NCBI Taxonomy" id="1300222"/>
    <lineage>
        <taxon>Bacteria</taxon>
        <taxon>Bacillati</taxon>
        <taxon>Bacillota</taxon>
        <taxon>Bacilli</taxon>
        <taxon>Bacillales</taxon>
        <taxon>Paenibacillaceae</taxon>
        <taxon>Brevibacillus</taxon>
    </lineage>
</organism>
<comment type="similarity">
    <text evidence="1">Belongs to the protein-tyrosine phosphatase family.</text>
</comment>
<gene>
    <name evidence="2" type="ORF">I532_16723</name>
</gene>
<proteinExistence type="inferred from homology"/>
<dbReference type="PANTHER" id="PTHR31126:SF1">
    <property type="entry name" value="TYROSINE SPECIFIC PROTEIN PHOSPHATASES DOMAIN-CONTAINING PROTEIN"/>
    <property type="match status" value="1"/>
</dbReference>
<dbReference type="EMBL" id="APBN01000007">
    <property type="protein sequence ID" value="EMT51587.1"/>
    <property type="molecule type" value="Genomic_DNA"/>
</dbReference>
<dbReference type="OrthoDB" id="1188001at2"/>
<dbReference type="STRING" id="1300222.I532_16723"/>
<dbReference type="GO" id="GO:0004721">
    <property type="term" value="F:phosphoprotein phosphatase activity"/>
    <property type="evidence" value="ECO:0007669"/>
    <property type="project" value="InterPro"/>
</dbReference>
<dbReference type="Gene3D" id="3.90.190.10">
    <property type="entry name" value="Protein tyrosine phosphatase superfamily"/>
    <property type="match status" value="1"/>
</dbReference>
<dbReference type="RefSeq" id="WP_003389625.1">
    <property type="nucleotide sequence ID" value="NZ_APBN01000007.1"/>
</dbReference>
<dbReference type="PATRIC" id="fig|1300222.3.peg.3501"/>
<dbReference type="Pfam" id="PF13350">
    <property type="entry name" value="Y_phosphatase3"/>
    <property type="match status" value="1"/>
</dbReference>
<dbReference type="Proteomes" id="UP000012081">
    <property type="component" value="Unassembled WGS sequence"/>
</dbReference>
<sequence>MKTLEPRSVLPFDGVYNFRDAGGFQTTDGGVMKKGVLFRSADLSRLSQKDIEKFKQLGIASICDLRTPRERSSKTSRITSQHGIQVIRVSLYDSSQEFTRLAFFKFLVSQANTINFEHIMKDMYHNMAFNSHAQLNEIITHLSEQRNLPALIHCTGGKDRTGFVSAVIQLLVGVPYQNVLEDYLFSNDAIGPRMKKIETFIRWMSLFRVSPDQVKPMLEVRRDYLEEVCQGILNEYGDMETYLCQACSIQPERLLRLKQHLLE</sequence>
<evidence type="ECO:0000313" key="2">
    <source>
        <dbReference type="EMBL" id="EMT51587.1"/>
    </source>
</evidence>
<protein>
    <submittedName>
        <fullName evidence="2">Uncharacterized protein</fullName>
    </submittedName>
</protein>
<dbReference type="SUPFAM" id="SSF52799">
    <property type="entry name" value="(Phosphotyrosine protein) phosphatases II"/>
    <property type="match status" value="1"/>
</dbReference>
<evidence type="ECO:0000313" key="3">
    <source>
        <dbReference type="Proteomes" id="UP000012081"/>
    </source>
</evidence>
<dbReference type="AlphaFoldDB" id="M8DDY6"/>
<keyword evidence="3" id="KW-1185">Reference proteome</keyword>
<comment type="caution">
    <text evidence="2">The sequence shown here is derived from an EMBL/GenBank/DDBJ whole genome shotgun (WGS) entry which is preliminary data.</text>
</comment>
<reference evidence="2 3" key="1">
    <citation type="submission" date="2013-03" db="EMBL/GenBank/DDBJ databases">
        <title>Assembly of a new bacterial strain Brevibacillus borstelensis AK1.</title>
        <authorList>
            <person name="Rajan I."/>
            <person name="PoliReddy D."/>
            <person name="Sugumar T."/>
            <person name="Rathinam K."/>
            <person name="Alqarawi S."/>
            <person name="Khalil A.B."/>
            <person name="Sivakumar N."/>
        </authorList>
    </citation>
    <scope>NUCLEOTIDE SEQUENCE [LARGE SCALE GENOMIC DNA]</scope>
    <source>
        <strain evidence="2 3">AK1</strain>
    </source>
</reference>
<dbReference type="InterPro" id="IPR029021">
    <property type="entry name" value="Prot-tyrosine_phosphatase-like"/>
</dbReference>
<dbReference type="PANTHER" id="PTHR31126">
    <property type="entry name" value="TYROSINE-PROTEIN PHOSPHATASE"/>
    <property type="match status" value="1"/>
</dbReference>
<dbReference type="InterPro" id="IPR016130">
    <property type="entry name" value="Tyr_Pase_AS"/>
</dbReference>